<dbReference type="GO" id="GO:0008270">
    <property type="term" value="F:zinc ion binding"/>
    <property type="evidence" value="ECO:0007669"/>
    <property type="project" value="InterPro"/>
</dbReference>
<dbReference type="EMBL" id="BSYR01000026">
    <property type="protein sequence ID" value="GMI95023.1"/>
    <property type="molecule type" value="Genomic_DNA"/>
</dbReference>
<feature type="region of interest" description="Disordered" evidence="1">
    <location>
        <begin position="1"/>
        <end position="23"/>
    </location>
</feature>
<feature type="compositionally biased region" description="Low complexity" evidence="1">
    <location>
        <begin position="10"/>
        <end position="23"/>
    </location>
</feature>
<evidence type="ECO:0000313" key="3">
    <source>
        <dbReference type="Proteomes" id="UP001165190"/>
    </source>
</evidence>
<accession>A0A9W7IGN8</accession>
<feature type="compositionally biased region" description="Polar residues" evidence="1">
    <location>
        <begin position="322"/>
        <end position="341"/>
    </location>
</feature>
<feature type="region of interest" description="Disordered" evidence="1">
    <location>
        <begin position="237"/>
        <end position="261"/>
    </location>
</feature>
<feature type="region of interest" description="Disordered" evidence="1">
    <location>
        <begin position="291"/>
        <end position="341"/>
    </location>
</feature>
<dbReference type="Pfam" id="PF14223">
    <property type="entry name" value="Retrotran_gag_2"/>
    <property type="match status" value="1"/>
</dbReference>
<keyword evidence="3" id="KW-1185">Reference proteome</keyword>
<feature type="compositionally biased region" description="Polar residues" evidence="1">
    <location>
        <begin position="291"/>
        <end position="314"/>
    </location>
</feature>
<dbReference type="GO" id="GO:0003676">
    <property type="term" value="F:nucleic acid binding"/>
    <property type="evidence" value="ECO:0007669"/>
    <property type="project" value="InterPro"/>
</dbReference>
<reference evidence="2" key="1">
    <citation type="submission" date="2023-05" db="EMBL/GenBank/DDBJ databases">
        <title>Genome and transcriptome analyses reveal genes involved in the formation of fine ridges on petal epidermal cells in Hibiscus trionum.</title>
        <authorList>
            <person name="Koshimizu S."/>
            <person name="Masuda S."/>
            <person name="Ishii T."/>
            <person name="Shirasu K."/>
            <person name="Hoshino A."/>
            <person name="Arita M."/>
        </authorList>
    </citation>
    <scope>NUCLEOTIDE SEQUENCE</scope>
    <source>
        <strain evidence="2">Hamamatsu line</strain>
    </source>
</reference>
<dbReference type="PANTHER" id="PTHR47481">
    <property type="match status" value="1"/>
</dbReference>
<dbReference type="PANTHER" id="PTHR47481:SF31">
    <property type="entry name" value="OS01G0873500 PROTEIN"/>
    <property type="match status" value="1"/>
</dbReference>
<gene>
    <name evidence="2" type="ORF">HRI_003171600</name>
</gene>
<dbReference type="SUPFAM" id="SSF57756">
    <property type="entry name" value="Retrovirus zinc finger-like domains"/>
    <property type="match status" value="1"/>
</dbReference>
<dbReference type="OrthoDB" id="1000192at2759"/>
<comment type="caution">
    <text evidence="2">The sequence shown here is derived from an EMBL/GenBank/DDBJ whole genome shotgun (WGS) entry which is preliminary data.</text>
</comment>
<evidence type="ECO:0000256" key="1">
    <source>
        <dbReference type="SAM" id="MobiDB-lite"/>
    </source>
</evidence>
<dbReference type="Proteomes" id="UP001165190">
    <property type="component" value="Unassembled WGS sequence"/>
</dbReference>
<protein>
    <recommendedName>
        <fullName evidence="4">CCHC-type domain-containing protein</fullName>
    </recommendedName>
</protein>
<evidence type="ECO:0000313" key="2">
    <source>
        <dbReference type="EMBL" id="GMI95023.1"/>
    </source>
</evidence>
<proteinExistence type="predicted"/>
<sequence>MLDDSTTAGDTVDLTTPPDDTTDTTFTNKRISIQLDDTNYLLWKQQVTLLIRRQGLEGYIDGSISPPTKLVARDNGDRVPNPAYRRFLKQDSSLASWLLSIVSSNVLPQLVGAESSATIWSTISSLYSQLATTRIMHLHCRLRSIKKATLSMRTYTMQIKEICDLLASCGSPVSTVEHIATILNGLPSEYDTFVAVISASKDPYYVDAAVSVLIDDESRISDPLRLPIGIHNTNFTNSRDKDHFSGSATNQARDDSRGRYRGTRPRIQCQLCGKPGHLVDRCWHRFDHNFKASSSTSQPRSNPTTQANACSYKQDTVEEAYITNTAGTEPPSNSDPSSADI</sequence>
<dbReference type="AlphaFoldDB" id="A0A9W7IGN8"/>
<dbReference type="InterPro" id="IPR036875">
    <property type="entry name" value="Znf_CCHC_sf"/>
</dbReference>
<evidence type="ECO:0008006" key="4">
    <source>
        <dbReference type="Google" id="ProtNLM"/>
    </source>
</evidence>
<organism evidence="2 3">
    <name type="scientific">Hibiscus trionum</name>
    <name type="common">Flower of an hour</name>
    <dbReference type="NCBI Taxonomy" id="183268"/>
    <lineage>
        <taxon>Eukaryota</taxon>
        <taxon>Viridiplantae</taxon>
        <taxon>Streptophyta</taxon>
        <taxon>Embryophyta</taxon>
        <taxon>Tracheophyta</taxon>
        <taxon>Spermatophyta</taxon>
        <taxon>Magnoliopsida</taxon>
        <taxon>eudicotyledons</taxon>
        <taxon>Gunneridae</taxon>
        <taxon>Pentapetalae</taxon>
        <taxon>rosids</taxon>
        <taxon>malvids</taxon>
        <taxon>Malvales</taxon>
        <taxon>Malvaceae</taxon>
        <taxon>Malvoideae</taxon>
        <taxon>Hibiscus</taxon>
    </lineage>
</organism>
<name>A0A9W7IGN8_HIBTR</name>